<evidence type="ECO:0000256" key="6">
    <source>
        <dbReference type="HAMAP-Rule" id="MF_02204"/>
    </source>
</evidence>
<keyword evidence="1 6" id="KW-0732">Signal</keyword>
<feature type="region of interest" description="Disordered" evidence="7">
    <location>
        <begin position="37"/>
        <end position="72"/>
    </location>
</feature>
<gene>
    <name evidence="6" type="primary">pal</name>
    <name evidence="9" type="ORF">LNAT_P1118</name>
</gene>
<dbReference type="PROSITE" id="PS51257">
    <property type="entry name" value="PROKAR_LIPOPROTEIN"/>
    <property type="match status" value="1"/>
</dbReference>
<feature type="compositionally biased region" description="Low complexity" evidence="7">
    <location>
        <begin position="37"/>
        <end position="59"/>
    </location>
</feature>
<evidence type="ECO:0000256" key="2">
    <source>
        <dbReference type="ARBA" id="ARBA00023136"/>
    </source>
</evidence>
<evidence type="ECO:0000256" key="1">
    <source>
        <dbReference type="ARBA" id="ARBA00022729"/>
    </source>
</evidence>
<dbReference type="Gene3D" id="3.30.1330.60">
    <property type="entry name" value="OmpA-like domain"/>
    <property type="match status" value="1"/>
</dbReference>
<name>A0A292YF41_9BACT</name>
<keyword evidence="3 6" id="KW-0564">Palmitate</keyword>
<comment type="similarity">
    <text evidence="6">Belongs to the Pal lipoprotein family.</text>
</comment>
<dbReference type="InterPro" id="IPR039001">
    <property type="entry name" value="Pal"/>
</dbReference>
<dbReference type="PRINTS" id="PR01021">
    <property type="entry name" value="OMPADOMAIN"/>
</dbReference>
<dbReference type="PROSITE" id="PS51123">
    <property type="entry name" value="OMPA_2"/>
    <property type="match status" value="1"/>
</dbReference>
<sequence>MVKEKKMKRKLLVGIAAAVLFLAGCSKQPSLENAQNVNANQTQTEQTAQTNENATNQNESVSTENANVEEETLGGAKVSAENANQEFAKKLSNIVIYFDFDKYNIRPDQWPKVEKLAELIKSNPSNYTIRIEGNCDEWGTEEYNYALGLKRANSVKNALIKLGVDPKKLTVISYGELNPVCTAHAKWCWRLNRRDNFTYLP</sequence>
<evidence type="ECO:0000256" key="4">
    <source>
        <dbReference type="ARBA" id="ARBA00023237"/>
    </source>
</evidence>
<dbReference type="InterPro" id="IPR006664">
    <property type="entry name" value="OMP_bac"/>
</dbReference>
<dbReference type="CDD" id="cd07185">
    <property type="entry name" value="OmpA_C-like"/>
    <property type="match status" value="1"/>
</dbReference>
<dbReference type="PANTHER" id="PTHR30329:SF21">
    <property type="entry name" value="LIPOPROTEIN YIAD-RELATED"/>
    <property type="match status" value="1"/>
</dbReference>
<evidence type="ECO:0000256" key="3">
    <source>
        <dbReference type="ARBA" id="ARBA00023139"/>
    </source>
</evidence>
<dbReference type="AlphaFoldDB" id="A0A292YF41"/>
<dbReference type="Pfam" id="PF00691">
    <property type="entry name" value="OmpA"/>
    <property type="match status" value="1"/>
</dbReference>
<dbReference type="InterPro" id="IPR050330">
    <property type="entry name" value="Bact_OuterMem_StrucFunc"/>
</dbReference>
<reference evidence="9 10" key="1">
    <citation type="journal article" date="2017" name="Syst. Appl. Microbiol.">
        <title>Lebetimonas natsushimae sp. nov., a novel strictly anaerobic, moderately thermophilic chemoautotroph isolated from a deep-sea hydrothermal vent polychaete nest in the Mid-Okinawa Trough.</title>
        <authorList>
            <person name="Nagata R."/>
            <person name="Takaki Y."/>
            <person name="Tame A."/>
            <person name="Nunoura T."/>
            <person name="Muto H."/>
            <person name="Mino S."/>
            <person name="Sawayama S."/>
            <person name="Takai K."/>
            <person name="Nakagawa S."/>
        </authorList>
    </citation>
    <scope>NUCLEOTIDE SEQUENCE [LARGE SCALE GENOMIC DNA]</scope>
    <source>
        <strain evidence="9 10">HS1857</strain>
    </source>
</reference>
<evidence type="ECO:0000313" key="10">
    <source>
        <dbReference type="Proteomes" id="UP000217944"/>
    </source>
</evidence>
<keyword evidence="10" id="KW-1185">Reference proteome</keyword>
<dbReference type="InterPro" id="IPR036737">
    <property type="entry name" value="OmpA-like_sf"/>
</dbReference>
<evidence type="ECO:0000256" key="5">
    <source>
        <dbReference type="ARBA" id="ARBA00023288"/>
    </source>
</evidence>
<comment type="subcellular location">
    <subcellularLocation>
        <location evidence="6">Cell outer membrane</location>
        <topology evidence="6">Lipid-anchor</topology>
    </subcellularLocation>
</comment>
<keyword evidence="5 6" id="KW-0449">Lipoprotein</keyword>
<proteinExistence type="inferred from homology"/>
<keyword evidence="2 6" id="KW-0472">Membrane</keyword>
<evidence type="ECO:0000259" key="8">
    <source>
        <dbReference type="PROSITE" id="PS51123"/>
    </source>
</evidence>
<dbReference type="EMBL" id="BDME01000002">
    <property type="protein sequence ID" value="GAX87821.1"/>
    <property type="molecule type" value="Genomic_DNA"/>
</dbReference>
<evidence type="ECO:0000256" key="7">
    <source>
        <dbReference type="SAM" id="MobiDB-lite"/>
    </source>
</evidence>
<evidence type="ECO:0000313" key="9">
    <source>
        <dbReference type="EMBL" id="GAX87821.1"/>
    </source>
</evidence>
<dbReference type="GO" id="GO:0009279">
    <property type="term" value="C:cell outer membrane"/>
    <property type="evidence" value="ECO:0007669"/>
    <property type="project" value="UniProtKB-SubCell"/>
</dbReference>
<dbReference type="SUPFAM" id="SSF103088">
    <property type="entry name" value="OmpA-like"/>
    <property type="match status" value="1"/>
</dbReference>
<feature type="domain" description="OmpA-like" evidence="8">
    <location>
        <begin position="85"/>
        <end position="201"/>
    </location>
</feature>
<dbReference type="PANTHER" id="PTHR30329">
    <property type="entry name" value="STATOR ELEMENT OF FLAGELLAR MOTOR COMPLEX"/>
    <property type="match status" value="1"/>
</dbReference>
<accession>A0A292YF41</accession>
<keyword evidence="4 6" id="KW-0998">Cell outer membrane</keyword>
<dbReference type="HAMAP" id="MF_02204">
    <property type="entry name" value="Pal"/>
    <property type="match status" value="1"/>
</dbReference>
<dbReference type="Proteomes" id="UP000217944">
    <property type="component" value="Unassembled WGS sequence"/>
</dbReference>
<organism evidence="9 10">
    <name type="scientific">Lebetimonas natsushimae</name>
    <dbReference type="NCBI Taxonomy" id="1936991"/>
    <lineage>
        <taxon>Bacteria</taxon>
        <taxon>Pseudomonadati</taxon>
        <taxon>Campylobacterota</taxon>
        <taxon>Epsilonproteobacteria</taxon>
        <taxon>Nautiliales</taxon>
        <taxon>Nautiliaceae</taxon>
        <taxon>Lebetimonas</taxon>
    </lineage>
</organism>
<comment type="caution">
    <text evidence="9">The sequence shown here is derived from an EMBL/GenBank/DDBJ whole genome shotgun (WGS) entry which is preliminary data.</text>
</comment>
<protein>
    <recommendedName>
        <fullName evidence="6">Peptidoglycan-associated lipoprotein</fullName>
        <shortName evidence="6">PAL</shortName>
    </recommendedName>
</protein>
<dbReference type="GO" id="GO:0051301">
    <property type="term" value="P:cell division"/>
    <property type="evidence" value="ECO:0007669"/>
    <property type="project" value="InterPro"/>
</dbReference>
<dbReference type="InterPro" id="IPR006665">
    <property type="entry name" value="OmpA-like"/>
</dbReference>